<keyword evidence="2" id="KW-0472">Membrane</keyword>
<reference evidence="3" key="1">
    <citation type="submission" date="2021-01" db="EMBL/GenBank/DDBJ databases">
        <title>Whole genome shotgun sequence of Verrucosispora sediminis NBRC 107745.</title>
        <authorList>
            <person name="Komaki H."/>
            <person name="Tamura T."/>
        </authorList>
    </citation>
    <scope>NUCLEOTIDE SEQUENCE</scope>
    <source>
        <strain evidence="3">NBRC 107745</strain>
    </source>
</reference>
<evidence type="ECO:0000256" key="1">
    <source>
        <dbReference type="SAM" id="MobiDB-lite"/>
    </source>
</evidence>
<evidence type="ECO:0000313" key="4">
    <source>
        <dbReference type="Proteomes" id="UP000607311"/>
    </source>
</evidence>
<protein>
    <submittedName>
        <fullName evidence="3">Uncharacterized protein</fullName>
    </submittedName>
</protein>
<evidence type="ECO:0000256" key="2">
    <source>
        <dbReference type="SAM" id="Phobius"/>
    </source>
</evidence>
<keyword evidence="2" id="KW-0812">Transmembrane</keyword>
<feature type="transmembrane region" description="Helical" evidence="2">
    <location>
        <begin position="22"/>
        <end position="43"/>
    </location>
</feature>
<comment type="caution">
    <text evidence="3">The sequence shown here is derived from an EMBL/GenBank/DDBJ whole genome shotgun (WGS) entry which is preliminary data.</text>
</comment>
<keyword evidence="4" id="KW-1185">Reference proteome</keyword>
<dbReference type="AlphaFoldDB" id="A0A9W5UWQ7"/>
<keyword evidence="2" id="KW-1133">Transmembrane helix</keyword>
<sequence>MIACVGIVPLALICGPLREIPWFWTVVDLSFAVGAFPPLWFAYRHIRAIESQRAEPAASTRSSTHETAGPARP</sequence>
<proteinExistence type="predicted"/>
<organism evidence="3 4">
    <name type="scientific">Micromonospora sediminimaris</name>
    <dbReference type="NCBI Taxonomy" id="547162"/>
    <lineage>
        <taxon>Bacteria</taxon>
        <taxon>Bacillati</taxon>
        <taxon>Actinomycetota</taxon>
        <taxon>Actinomycetes</taxon>
        <taxon>Micromonosporales</taxon>
        <taxon>Micromonosporaceae</taxon>
        <taxon>Micromonospora</taxon>
    </lineage>
</organism>
<evidence type="ECO:0000313" key="3">
    <source>
        <dbReference type="EMBL" id="GIJ36537.1"/>
    </source>
</evidence>
<name>A0A9W5UWQ7_9ACTN</name>
<gene>
    <name evidence="3" type="ORF">Vse01_56850</name>
</gene>
<feature type="region of interest" description="Disordered" evidence="1">
    <location>
        <begin position="52"/>
        <end position="73"/>
    </location>
</feature>
<accession>A0A9W5UWQ7</accession>
<dbReference type="Proteomes" id="UP000607311">
    <property type="component" value="Unassembled WGS sequence"/>
</dbReference>
<dbReference type="EMBL" id="BOPD01000053">
    <property type="protein sequence ID" value="GIJ36537.1"/>
    <property type="molecule type" value="Genomic_DNA"/>
</dbReference>